<keyword evidence="7" id="KW-0255">Endonuclease</keyword>
<dbReference type="RefSeq" id="WP_199870945.1">
    <property type="nucleotide sequence ID" value="NZ_JAAGPU010000057.1"/>
</dbReference>
<keyword evidence="7" id="KW-0235">DNA replication</keyword>
<keyword evidence="6 7" id="KW-0269">Exonuclease</keyword>
<dbReference type="EMBL" id="JAAGPU010000057">
    <property type="protein sequence ID" value="NEU06625.1"/>
    <property type="molecule type" value="Genomic_DNA"/>
</dbReference>
<accession>A0A6M0H7G9</accession>
<dbReference type="InterPro" id="IPR050535">
    <property type="entry name" value="DNA_Repair-Maintenance_Comp"/>
</dbReference>
<feature type="domain" description="Nuclease SbcCD subunit D C-terminal" evidence="9">
    <location>
        <begin position="291"/>
        <end position="378"/>
    </location>
</feature>
<protein>
    <recommendedName>
        <fullName evidence="3 7">Nuclease SbcCD subunit D</fullName>
    </recommendedName>
</protein>
<dbReference type="GO" id="GO:0004519">
    <property type="term" value="F:endonuclease activity"/>
    <property type="evidence" value="ECO:0007669"/>
    <property type="project" value="UniProtKB-KW"/>
</dbReference>
<evidence type="ECO:0000256" key="6">
    <source>
        <dbReference type="ARBA" id="ARBA00022839"/>
    </source>
</evidence>
<feature type="domain" description="Calcineurin-like phosphoesterase" evidence="8">
    <location>
        <begin position="1"/>
        <end position="240"/>
    </location>
</feature>
<dbReference type="Pfam" id="PF00149">
    <property type="entry name" value="Metallophos"/>
    <property type="match status" value="1"/>
</dbReference>
<dbReference type="InterPro" id="IPR041796">
    <property type="entry name" value="Mre11_N"/>
</dbReference>
<dbReference type="InterPro" id="IPR004593">
    <property type="entry name" value="SbcD"/>
</dbReference>
<dbReference type="GO" id="GO:0008408">
    <property type="term" value="F:3'-5' exonuclease activity"/>
    <property type="evidence" value="ECO:0007669"/>
    <property type="project" value="InterPro"/>
</dbReference>
<comment type="similarity">
    <text evidence="1 7">Belongs to the SbcD family.</text>
</comment>
<evidence type="ECO:0000256" key="7">
    <source>
        <dbReference type="RuleBase" id="RU363069"/>
    </source>
</evidence>
<dbReference type="GO" id="GO:0006310">
    <property type="term" value="P:DNA recombination"/>
    <property type="evidence" value="ECO:0007669"/>
    <property type="project" value="UniProtKB-KW"/>
</dbReference>
<evidence type="ECO:0000256" key="2">
    <source>
        <dbReference type="ARBA" id="ARBA00011322"/>
    </source>
</evidence>
<reference evidence="10 11" key="1">
    <citation type="submission" date="2020-02" db="EMBL/GenBank/DDBJ databases">
        <title>Genome assembly of a novel Clostridium senegalense strain.</title>
        <authorList>
            <person name="Gupta T.B."/>
            <person name="Jauregui R."/>
            <person name="Maclean P."/>
            <person name="Nawarathana A."/>
            <person name="Brightwell G."/>
        </authorList>
    </citation>
    <scope>NUCLEOTIDE SEQUENCE [LARGE SCALE GENOMIC DNA]</scope>
    <source>
        <strain evidence="10 11">AGRFS4</strain>
    </source>
</reference>
<dbReference type="GO" id="GO:0006260">
    <property type="term" value="P:DNA replication"/>
    <property type="evidence" value="ECO:0007669"/>
    <property type="project" value="UniProtKB-KW"/>
</dbReference>
<dbReference type="SUPFAM" id="SSF56300">
    <property type="entry name" value="Metallo-dependent phosphatases"/>
    <property type="match status" value="1"/>
</dbReference>
<keyword evidence="4 7" id="KW-0540">Nuclease</keyword>
<evidence type="ECO:0000259" key="9">
    <source>
        <dbReference type="Pfam" id="PF12320"/>
    </source>
</evidence>
<dbReference type="Pfam" id="PF12320">
    <property type="entry name" value="SbcD_C"/>
    <property type="match status" value="1"/>
</dbReference>
<gene>
    <name evidence="7" type="primary">sbcD</name>
    <name evidence="10" type="ORF">G3M99_17625</name>
</gene>
<dbReference type="AlphaFoldDB" id="A0A6M0H7G9"/>
<dbReference type="CDD" id="cd00840">
    <property type="entry name" value="MPP_Mre11_N"/>
    <property type="match status" value="1"/>
</dbReference>
<keyword evidence="5 7" id="KW-0378">Hydrolase</keyword>
<dbReference type="InterPro" id="IPR004843">
    <property type="entry name" value="Calcineurin-like_PHP"/>
</dbReference>
<evidence type="ECO:0000256" key="1">
    <source>
        <dbReference type="ARBA" id="ARBA00010555"/>
    </source>
</evidence>
<evidence type="ECO:0000256" key="3">
    <source>
        <dbReference type="ARBA" id="ARBA00013365"/>
    </source>
</evidence>
<sequence length="405" mass="46642">MRILHTADWHLGKNLEGFSRMDEQEEFLNDFIEIVESNKVDLIIIAGDIYDNSNPPARAERMFYNTLKKLSKNGERLTLIISGNHDNPDRLVAAGPLAREHGIIMVGRPKSIVETGIYGKHRVCNSGEGFIEIEVNGERAVILTVAYPSEKRLNEVLYDGMDEEEEKAKNYSDRIKLLFDDLSKNYRKDTINIAVSHLFAMGSEEAGSERNIQLGGSFIVDGSCFPKEAQYIALGHVHKPQVVPGTKKKVRYSGSPLQYNKKEIGFVKKCFIIDIKAGEEFNIEEIEFENYKPIEIWRCKSIEEAIKKCEENGNRECWVYLEICTDRYIREDEVKSMKSLKKDILEIIPKIKEEEEEIDMATFLEKSFESIFKEFYFKERKVEPQDEIVDLLLSIVKDGDENETN</sequence>
<evidence type="ECO:0000256" key="5">
    <source>
        <dbReference type="ARBA" id="ARBA00022801"/>
    </source>
</evidence>
<organism evidence="10 11">
    <name type="scientific">Clostridium senegalense</name>
    <dbReference type="NCBI Taxonomy" id="1465809"/>
    <lineage>
        <taxon>Bacteria</taxon>
        <taxon>Bacillati</taxon>
        <taxon>Bacillota</taxon>
        <taxon>Clostridia</taxon>
        <taxon>Eubacteriales</taxon>
        <taxon>Clostridiaceae</taxon>
        <taxon>Clostridium</taxon>
    </lineage>
</organism>
<dbReference type="InterPro" id="IPR026843">
    <property type="entry name" value="SbcD_C"/>
</dbReference>
<evidence type="ECO:0000256" key="4">
    <source>
        <dbReference type="ARBA" id="ARBA00022722"/>
    </source>
</evidence>
<dbReference type="Gene3D" id="3.60.21.10">
    <property type="match status" value="1"/>
</dbReference>
<comment type="function">
    <text evidence="7">SbcCD cleaves DNA hairpin structures. These structures can inhibit DNA replication and are intermediates in certain DNA recombination reactions. The complex acts as a 3'-&gt;5' double strand exonuclease that can open hairpins. It also has a 5' single-strand endonuclease activity.</text>
</comment>
<dbReference type="Proteomes" id="UP000481872">
    <property type="component" value="Unassembled WGS sequence"/>
</dbReference>
<evidence type="ECO:0000313" key="11">
    <source>
        <dbReference type="Proteomes" id="UP000481872"/>
    </source>
</evidence>
<dbReference type="PANTHER" id="PTHR30337:SF0">
    <property type="entry name" value="NUCLEASE SBCCD SUBUNIT D"/>
    <property type="match status" value="1"/>
</dbReference>
<dbReference type="InterPro" id="IPR029052">
    <property type="entry name" value="Metallo-depent_PP-like"/>
</dbReference>
<name>A0A6M0H7G9_9CLOT</name>
<proteinExistence type="inferred from homology"/>
<evidence type="ECO:0000259" key="8">
    <source>
        <dbReference type="Pfam" id="PF00149"/>
    </source>
</evidence>
<keyword evidence="11" id="KW-1185">Reference proteome</keyword>
<dbReference type="PANTHER" id="PTHR30337">
    <property type="entry name" value="COMPONENT OF ATP-DEPENDENT DSDNA EXONUCLEASE"/>
    <property type="match status" value="1"/>
</dbReference>
<evidence type="ECO:0000313" key="10">
    <source>
        <dbReference type="EMBL" id="NEU06625.1"/>
    </source>
</evidence>
<comment type="caution">
    <text evidence="10">The sequence shown here is derived from an EMBL/GenBank/DDBJ whole genome shotgun (WGS) entry which is preliminary data.</text>
</comment>
<keyword evidence="7" id="KW-0233">DNA recombination</keyword>
<dbReference type="NCBIfam" id="TIGR00619">
    <property type="entry name" value="sbcd"/>
    <property type="match status" value="1"/>
</dbReference>
<comment type="subunit">
    <text evidence="2 7">Heterodimer of SbcC and SbcD.</text>
</comment>